<dbReference type="Proteomes" id="UP000007435">
    <property type="component" value="Chromosome"/>
</dbReference>
<evidence type="ECO:0000313" key="9">
    <source>
        <dbReference type="EMBL" id="ADQ16420.1"/>
    </source>
</evidence>
<dbReference type="InterPro" id="IPR006679">
    <property type="entry name" value="Adenine_deam"/>
</dbReference>
<dbReference type="EMBL" id="CP002305">
    <property type="protein sequence ID" value="ADQ16420.1"/>
    <property type="molecule type" value="Genomic_DNA"/>
</dbReference>
<dbReference type="InterPro" id="IPR011059">
    <property type="entry name" value="Metal-dep_hydrolase_composite"/>
</dbReference>
<dbReference type="eggNOG" id="COG1001">
    <property type="taxonomic scope" value="Bacteria"/>
</dbReference>
<evidence type="ECO:0000256" key="3">
    <source>
        <dbReference type="ARBA" id="ARBA00022801"/>
    </source>
</evidence>
<dbReference type="PANTHER" id="PTHR11113">
    <property type="entry name" value="N-ACETYLGLUCOSAMINE-6-PHOSPHATE DEACETYLASE"/>
    <property type="match status" value="1"/>
</dbReference>
<dbReference type="EC" id="3.5.4.2" evidence="2 6"/>
<dbReference type="NCBIfam" id="TIGR01178">
    <property type="entry name" value="ade"/>
    <property type="match status" value="1"/>
</dbReference>
<dbReference type="OrthoDB" id="9775607at2"/>
<evidence type="ECO:0000259" key="8">
    <source>
        <dbReference type="Pfam" id="PF13382"/>
    </source>
</evidence>
<dbReference type="InterPro" id="IPR026912">
    <property type="entry name" value="Adenine_deam_C"/>
</dbReference>
<reference key="1">
    <citation type="submission" date="2010-11" db="EMBL/GenBank/DDBJ databases">
        <title>The complete genome of Leadbetterella byssophila DSM 17132.</title>
        <authorList>
            <consortium name="US DOE Joint Genome Institute (JGI-PGF)"/>
            <person name="Lucas S."/>
            <person name="Copeland A."/>
            <person name="Lapidus A."/>
            <person name="Glavina del Rio T."/>
            <person name="Dalin E."/>
            <person name="Tice H."/>
            <person name="Bruce D."/>
            <person name="Goodwin L."/>
            <person name="Pitluck S."/>
            <person name="Kyrpides N."/>
            <person name="Mavromatis K."/>
            <person name="Ivanova N."/>
            <person name="Teshima H."/>
            <person name="Brettin T."/>
            <person name="Detter J.C."/>
            <person name="Han C."/>
            <person name="Tapia R."/>
            <person name="Land M."/>
            <person name="Hauser L."/>
            <person name="Markowitz V."/>
            <person name="Cheng J.-F."/>
            <person name="Hugenholtz P."/>
            <person name="Woyke T."/>
            <person name="Wu D."/>
            <person name="Tindall B."/>
            <person name="Pomrenke H.G."/>
            <person name="Brambilla E."/>
            <person name="Klenk H.-P."/>
            <person name="Eisen J.A."/>
        </authorList>
    </citation>
    <scope>NUCLEOTIDE SEQUENCE [LARGE SCALE GENOMIC DNA]</scope>
    <source>
        <strain>DSM 17132</strain>
    </source>
</reference>
<dbReference type="KEGG" id="lby:Lbys_0658"/>
<evidence type="ECO:0000313" key="10">
    <source>
        <dbReference type="Proteomes" id="UP000007435"/>
    </source>
</evidence>
<dbReference type="PANTHER" id="PTHR11113:SF2">
    <property type="entry name" value="ADENINE DEAMINASE"/>
    <property type="match status" value="1"/>
</dbReference>
<dbReference type="InterPro" id="IPR006680">
    <property type="entry name" value="Amidohydro-rel"/>
</dbReference>
<evidence type="ECO:0000256" key="1">
    <source>
        <dbReference type="ARBA" id="ARBA00006773"/>
    </source>
</evidence>
<name>E4RYQ8_LEAB4</name>
<accession>E4RYQ8</accession>
<evidence type="ECO:0000256" key="6">
    <source>
        <dbReference type="HAMAP-Rule" id="MF_01518"/>
    </source>
</evidence>
<evidence type="ECO:0000256" key="4">
    <source>
        <dbReference type="ARBA" id="ARBA00023211"/>
    </source>
</evidence>
<dbReference type="GO" id="GO:0006146">
    <property type="term" value="P:adenine catabolic process"/>
    <property type="evidence" value="ECO:0007669"/>
    <property type="project" value="InterPro"/>
</dbReference>
<proteinExistence type="inferred from homology"/>
<organism evidence="9 10">
    <name type="scientific">Leadbetterella byssophila (strain DSM 17132 / JCM 16389 / KACC 11308 / NBRC 106382 / 4M15)</name>
    <dbReference type="NCBI Taxonomy" id="649349"/>
    <lineage>
        <taxon>Bacteria</taxon>
        <taxon>Pseudomonadati</taxon>
        <taxon>Bacteroidota</taxon>
        <taxon>Cytophagia</taxon>
        <taxon>Cytophagales</taxon>
        <taxon>Leadbetterellaceae</taxon>
        <taxon>Leadbetterella</taxon>
    </lineage>
</organism>
<feature type="domain" description="Amidohydrolase-related" evidence="7">
    <location>
        <begin position="43"/>
        <end position="322"/>
    </location>
</feature>
<dbReference type="SUPFAM" id="SSF51556">
    <property type="entry name" value="Metallo-dependent hydrolases"/>
    <property type="match status" value="1"/>
</dbReference>
<dbReference type="HOGENOM" id="CLU_027935_0_0_10"/>
<dbReference type="InterPro" id="IPR032466">
    <property type="entry name" value="Metal_Hydrolase"/>
</dbReference>
<comment type="cofactor">
    <cofactor evidence="6">
        <name>Mn(2+)</name>
        <dbReference type="ChEBI" id="CHEBI:29035"/>
    </cofactor>
</comment>
<keyword evidence="4 6" id="KW-0464">Manganese</keyword>
<sequence length="538" mass="59103">MQYISGNYVDLWDDQIFEARVILFENRIFRIEKLGNEDPNLPYILPGFVDAHVHIESSLLAPSEFAKLAVVHGTVATISDPHEIANVLGTKGVYYMLENGQTVPFKFFFGAPSCVPATTFETAGAEVTVDDIDQMLADPRIPYLAEMMNFPGVINEDPMVMAKIKVAQKHRKPIDGHAPGLKGEQAEKYFSAGISTDHECFTLEEAEGKLKLGVKILIREGSAARNFEALIPLAKEHSDQMMFCSDDKHPDSLLLGHINALVKRAVAFGINPFAAIRMATIQPIQHYSLPVGMLREGDWADVILVDNLIEFNVIDTYIHGQKVAENGKSLIQGPPPQTINHFKTHAITEKEIQIPVQGSKVRVIGALNGQIVTERKWVDANKVGQEDILKIVVYNRYHADPPAVAYIHGFGLQQGAIASSVAHDSHNIVAVGCDDKSIVDAINLVVKEKGGLSAVSKDKKLILPLPIAGLMSAGDGYEVAQEYIKIDQFVRESLGSVLDSPFMTLSFMALLVIPSLKLSDKGLFDGDRFEFTSVGFDE</sequence>
<dbReference type="SUPFAM" id="SSF51338">
    <property type="entry name" value="Composite domain of metallo-dependent hydrolases"/>
    <property type="match status" value="1"/>
</dbReference>
<evidence type="ECO:0000256" key="2">
    <source>
        <dbReference type="ARBA" id="ARBA00012782"/>
    </source>
</evidence>
<dbReference type="RefSeq" id="WP_013407472.1">
    <property type="nucleotide sequence ID" value="NC_014655.1"/>
</dbReference>
<dbReference type="Gene3D" id="3.20.20.140">
    <property type="entry name" value="Metal-dependent hydrolases"/>
    <property type="match status" value="1"/>
</dbReference>
<dbReference type="Pfam" id="PF01979">
    <property type="entry name" value="Amidohydro_1"/>
    <property type="match status" value="1"/>
</dbReference>
<dbReference type="GO" id="GO:0000034">
    <property type="term" value="F:adenine deaminase activity"/>
    <property type="evidence" value="ECO:0007669"/>
    <property type="project" value="UniProtKB-UniRule"/>
</dbReference>
<evidence type="ECO:0000259" key="7">
    <source>
        <dbReference type="Pfam" id="PF01979"/>
    </source>
</evidence>
<reference evidence="9 10" key="2">
    <citation type="journal article" date="2011" name="Stand. Genomic Sci.">
        <title>Complete genome sequence of Leadbetterella byssophila type strain (4M15).</title>
        <authorList>
            <person name="Abt B."/>
            <person name="Teshima H."/>
            <person name="Lucas S."/>
            <person name="Lapidus A."/>
            <person name="Del Rio T.G."/>
            <person name="Nolan M."/>
            <person name="Tice H."/>
            <person name="Cheng J.F."/>
            <person name="Pitluck S."/>
            <person name="Liolios K."/>
            <person name="Pagani I."/>
            <person name="Ivanova N."/>
            <person name="Mavromatis K."/>
            <person name="Pati A."/>
            <person name="Tapia R."/>
            <person name="Han C."/>
            <person name="Goodwin L."/>
            <person name="Chen A."/>
            <person name="Palaniappan K."/>
            <person name="Land M."/>
            <person name="Hauser L."/>
            <person name="Chang Y.J."/>
            <person name="Jeffries C.D."/>
            <person name="Rohde M."/>
            <person name="Goker M."/>
            <person name="Tindall B.J."/>
            <person name="Detter J.C."/>
            <person name="Woyke T."/>
            <person name="Bristow J."/>
            <person name="Eisen J.A."/>
            <person name="Markowitz V."/>
            <person name="Hugenholtz P."/>
            <person name="Klenk H.P."/>
            <person name="Kyrpides N.C."/>
        </authorList>
    </citation>
    <scope>NUCLEOTIDE SEQUENCE [LARGE SCALE GENOMIC DNA]</scope>
    <source>
        <strain evidence="10">DSM 17132 / JCM 16389 / KACC 11308 / NBRC 106382 / 4M15</strain>
    </source>
</reference>
<dbReference type="STRING" id="649349.Lbys_0658"/>
<feature type="domain" description="Adenine deaminase C-terminal" evidence="8">
    <location>
        <begin position="385"/>
        <end position="529"/>
    </location>
</feature>
<protein>
    <recommendedName>
        <fullName evidence="2 6">Adenine deaminase</fullName>
        <shortName evidence="6">Adenase</shortName>
        <shortName evidence="6">Adenine aminase</shortName>
        <ecNumber evidence="2 6">3.5.4.2</ecNumber>
    </recommendedName>
</protein>
<keyword evidence="10" id="KW-1185">Reference proteome</keyword>
<comment type="similarity">
    <text evidence="1 6">Belongs to the metallo-dependent hydrolases superfamily. Adenine deaminase family.</text>
</comment>
<dbReference type="AlphaFoldDB" id="E4RYQ8"/>
<dbReference type="CDD" id="cd01295">
    <property type="entry name" value="AdeC"/>
    <property type="match status" value="1"/>
</dbReference>
<dbReference type="HAMAP" id="MF_01518">
    <property type="entry name" value="Adenine_deamin"/>
    <property type="match status" value="1"/>
</dbReference>
<keyword evidence="3 6" id="KW-0378">Hydrolase</keyword>
<evidence type="ECO:0000256" key="5">
    <source>
        <dbReference type="ARBA" id="ARBA00047720"/>
    </source>
</evidence>
<dbReference type="Pfam" id="PF13382">
    <property type="entry name" value="Adenine_deam_C"/>
    <property type="match status" value="1"/>
</dbReference>
<comment type="catalytic activity">
    <reaction evidence="5 6">
        <text>adenine + H2O + H(+) = hypoxanthine + NH4(+)</text>
        <dbReference type="Rhea" id="RHEA:23688"/>
        <dbReference type="ChEBI" id="CHEBI:15377"/>
        <dbReference type="ChEBI" id="CHEBI:15378"/>
        <dbReference type="ChEBI" id="CHEBI:16708"/>
        <dbReference type="ChEBI" id="CHEBI:17368"/>
        <dbReference type="ChEBI" id="CHEBI:28938"/>
        <dbReference type="EC" id="3.5.4.2"/>
    </reaction>
</comment>
<gene>
    <name evidence="6" type="primary">ade</name>
    <name evidence="9" type="ordered locus">Lbys_0658</name>
</gene>